<feature type="chain" id="PRO_5002957862" description="Barwin domain-containing protein" evidence="2">
    <location>
        <begin position="36"/>
        <end position="136"/>
    </location>
</feature>
<feature type="domain" description="Barwin" evidence="3">
    <location>
        <begin position="36"/>
        <end position="136"/>
    </location>
</feature>
<proteinExistence type="predicted"/>
<evidence type="ECO:0000313" key="5">
    <source>
        <dbReference type="Proteomes" id="UP000000768"/>
    </source>
</evidence>
<reference evidence="4 5" key="1">
    <citation type="journal article" date="2009" name="Nature">
        <title>The Sorghum bicolor genome and the diversification of grasses.</title>
        <authorList>
            <person name="Paterson A.H."/>
            <person name="Bowers J.E."/>
            <person name="Bruggmann R."/>
            <person name="Dubchak I."/>
            <person name="Grimwood J."/>
            <person name="Gundlach H."/>
            <person name="Haberer G."/>
            <person name="Hellsten U."/>
            <person name="Mitros T."/>
            <person name="Poliakov A."/>
            <person name="Schmutz J."/>
            <person name="Spannagl M."/>
            <person name="Tang H."/>
            <person name="Wang X."/>
            <person name="Wicker T."/>
            <person name="Bharti A.K."/>
            <person name="Chapman J."/>
            <person name="Feltus F.A."/>
            <person name="Gowik U."/>
            <person name="Grigoriev I.V."/>
            <person name="Lyons E."/>
            <person name="Maher C.A."/>
            <person name="Martis M."/>
            <person name="Narechania A."/>
            <person name="Otillar R.P."/>
            <person name="Penning B.W."/>
            <person name="Salamov A.A."/>
            <person name="Wang Y."/>
            <person name="Zhang L."/>
            <person name="Carpita N.C."/>
            <person name="Freeling M."/>
            <person name="Gingle A.R."/>
            <person name="Hash C.T."/>
            <person name="Keller B."/>
            <person name="Klein P."/>
            <person name="Kresovich S."/>
            <person name="McCann M.C."/>
            <person name="Ming R."/>
            <person name="Peterson D.G."/>
            <person name="Mehboob-ur-Rahman"/>
            <person name="Ware D."/>
            <person name="Westhoff P."/>
            <person name="Mayer K.F."/>
            <person name="Messing J."/>
            <person name="Rokhsar D.S."/>
        </authorList>
    </citation>
    <scope>NUCLEOTIDE SEQUENCE [LARGE SCALE GENOMIC DNA]</scope>
    <source>
        <strain evidence="5">cv. BTx623</strain>
    </source>
</reference>
<sequence length="136" mass="14021">MAAATGTTTSLSRRLVVVLAAAAAMICLLVGSAAAQQASGVVAMYNQYNPAQVEWDLGAAGAFCATWDAEMPLAWRQCYGWTAFCGGDQATARVVDECHNGGLDLDAAVFGEIDTDGAGAASGSLVVDYQFVDCQD</sequence>
<dbReference type="Pfam" id="PF00967">
    <property type="entry name" value="Barwin"/>
    <property type="match status" value="1"/>
</dbReference>
<feature type="signal peptide" evidence="2">
    <location>
        <begin position="1"/>
        <end position="35"/>
    </location>
</feature>
<dbReference type="PRINTS" id="PR00602">
    <property type="entry name" value="BARWIN"/>
</dbReference>
<dbReference type="PROSITE" id="PS51174">
    <property type="entry name" value="BARWIN_3"/>
    <property type="match status" value="1"/>
</dbReference>
<dbReference type="EMBL" id="CM000764">
    <property type="protein sequence ID" value="EES08702.1"/>
    <property type="molecule type" value="Genomic_DNA"/>
</dbReference>
<accession>C5Y4T4</accession>
<evidence type="ECO:0000259" key="3">
    <source>
        <dbReference type="PROSITE" id="PS51174"/>
    </source>
</evidence>
<dbReference type="Gene3D" id="2.40.40.10">
    <property type="entry name" value="RlpA-like domain"/>
    <property type="match status" value="2"/>
</dbReference>
<dbReference type="Proteomes" id="UP000000768">
    <property type="component" value="Chromosome 5"/>
</dbReference>
<dbReference type="InterPro" id="IPR018226">
    <property type="entry name" value="Barwin_CS"/>
</dbReference>
<dbReference type="OMA" id="NPAQVEW"/>
<name>C5Y4T4_SORBI</name>
<keyword evidence="1" id="KW-1015">Disulfide bond</keyword>
<dbReference type="eggNOG" id="KOG4742">
    <property type="taxonomic scope" value="Eukaryota"/>
</dbReference>
<reference evidence="5" key="2">
    <citation type="journal article" date="2018" name="Plant J.">
        <title>The Sorghum bicolor reference genome: improved assembly, gene annotations, a transcriptome atlas, and signatures of genome organization.</title>
        <authorList>
            <person name="McCormick R.F."/>
            <person name="Truong S.K."/>
            <person name="Sreedasyam A."/>
            <person name="Jenkins J."/>
            <person name="Shu S."/>
            <person name="Sims D."/>
            <person name="Kennedy M."/>
            <person name="Amirebrahimi M."/>
            <person name="Weers B.D."/>
            <person name="McKinley B."/>
            <person name="Mattison A."/>
            <person name="Morishige D.T."/>
            <person name="Grimwood J."/>
            <person name="Schmutz J."/>
            <person name="Mullet J.E."/>
        </authorList>
    </citation>
    <scope>NUCLEOTIDE SEQUENCE [LARGE SCALE GENOMIC DNA]</scope>
    <source>
        <strain evidence="5">cv. BTx623</strain>
    </source>
</reference>
<dbReference type="AlphaFoldDB" id="C5Y4T4"/>
<dbReference type="Gramene" id="EES08702">
    <property type="protein sequence ID" value="EES08702"/>
    <property type="gene ID" value="SORBI_3005G157400"/>
</dbReference>
<evidence type="ECO:0000256" key="2">
    <source>
        <dbReference type="SAM" id="SignalP"/>
    </source>
</evidence>
<dbReference type="STRING" id="4558.C5Y4T4"/>
<protein>
    <recommendedName>
        <fullName evidence="3">Barwin domain-containing protein</fullName>
    </recommendedName>
</protein>
<dbReference type="InterPro" id="IPR044301">
    <property type="entry name" value="PR4"/>
</dbReference>
<dbReference type="HOGENOM" id="CLU_117368_0_0_1"/>
<dbReference type="InParanoid" id="C5Y4T4"/>
<organism evidence="4 5">
    <name type="scientific">Sorghum bicolor</name>
    <name type="common">Sorghum</name>
    <name type="synonym">Sorghum vulgare</name>
    <dbReference type="NCBI Taxonomy" id="4558"/>
    <lineage>
        <taxon>Eukaryota</taxon>
        <taxon>Viridiplantae</taxon>
        <taxon>Streptophyta</taxon>
        <taxon>Embryophyta</taxon>
        <taxon>Tracheophyta</taxon>
        <taxon>Spermatophyta</taxon>
        <taxon>Magnoliopsida</taxon>
        <taxon>Liliopsida</taxon>
        <taxon>Poales</taxon>
        <taxon>Poaceae</taxon>
        <taxon>PACMAD clade</taxon>
        <taxon>Panicoideae</taxon>
        <taxon>Andropogonodae</taxon>
        <taxon>Andropogoneae</taxon>
        <taxon>Sorghinae</taxon>
        <taxon>Sorghum</taxon>
    </lineage>
</organism>
<keyword evidence="2" id="KW-0732">Signal</keyword>
<dbReference type="GO" id="GO:0004540">
    <property type="term" value="F:RNA nuclease activity"/>
    <property type="evidence" value="ECO:0007669"/>
    <property type="project" value="InterPro"/>
</dbReference>
<dbReference type="PANTHER" id="PTHR46351:SF20">
    <property type="entry name" value="OS11G0591700 PROTEIN"/>
    <property type="match status" value="1"/>
</dbReference>
<dbReference type="InterPro" id="IPR036908">
    <property type="entry name" value="RlpA-like_sf"/>
</dbReference>
<dbReference type="InterPro" id="IPR001153">
    <property type="entry name" value="Barwin_dom"/>
</dbReference>
<dbReference type="PROSITE" id="PS00772">
    <property type="entry name" value="BARWIN_2"/>
    <property type="match status" value="1"/>
</dbReference>
<keyword evidence="5" id="KW-1185">Reference proteome</keyword>
<dbReference type="PANTHER" id="PTHR46351">
    <property type="entry name" value="WOUND-INDUCED PROTEIN WIN2"/>
    <property type="match status" value="1"/>
</dbReference>
<evidence type="ECO:0000313" key="4">
    <source>
        <dbReference type="EMBL" id="EES08702.1"/>
    </source>
</evidence>
<dbReference type="GO" id="GO:0050832">
    <property type="term" value="P:defense response to fungus"/>
    <property type="evidence" value="ECO:0007669"/>
    <property type="project" value="InterPro"/>
</dbReference>
<gene>
    <name evidence="4" type="ORF">SORBI_3005G157400</name>
</gene>
<evidence type="ECO:0000256" key="1">
    <source>
        <dbReference type="ARBA" id="ARBA00023157"/>
    </source>
</evidence>
<dbReference type="SUPFAM" id="SSF50685">
    <property type="entry name" value="Barwin-like endoglucanases"/>
    <property type="match status" value="1"/>
</dbReference>
<dbReference type="GO" id="GO:0042742">
    <property type="term" value="P:defense response to bacterium"/>
    <property type="evidence" value="ECO:0007669"/>
    <property type="project" value="InterPro"/>
</dbReference>